<name>A0A841RDT7_9SPIO</name>
<evidence type="ECO:0000256" key="2">
    <source>
        <dbReference type="SAM" id="MobiDB-lite"/>
    </source>
</evidence>
<dbReference type="Proteomes" id="UP000587760">
    <property type="component" value="Unassembled WGS sequence"/>
</dbReference>
<keyword evidence="1" id="KW-0175">Coiled coil</keyword>
<sequence>MAGDLPRSPNVFHPTKPSAVGSRNSLAQEGREQNEEFDRLISEESEKVLKEVTTKLPPEVLKELDVMGGLKQKVYNYYNQNYQNMFNRYIVTTEDEMVKKIRNFVDKEETKALARYTPKEIAELLDQVGGADKFNTGEIEKSMINMYGHLQGHMQRGMNDLENETNSLLRQKTDVGAFIRGENAYSIVKCAFKDNPIKPKTITDVKLSVNILDSELISPIFQYQASVEYIIKDQISKTIIDMIDKEVEVFQDQLVDEGKEELADSELMFERIKRVPDFTDDEKENADSRRYTFMAKELVDKIEGLRAEIPKDEFDSQNIRENIKKIVDIENIRNRGFNTAVNNITAILDTSKMGYQYIENLKNARELIIREYEDTNGDVLPDERYQITLKYYDHSQLVKLRENYDRQMEEFRKEVVHIWDVAEVVYQGKKKWGQITDFDDLALKVKPKLTKVLKDKGIHNTHAETLYEEEVKLWNEILFLKADDTEVEKLNQTYLHEKELLKKMLRRSRSKVSETFGYENPKTRVVMDQRIDFLENEFESFDYAINPYHVQPGLVLDVDITSIKRKKFTLNLMANVLNEFLNGVSKGFQDAAFASFKRRRSTVREDINQSFASDPGASEVAQSSYAMDQLKAKGASADEAKGKADVTPKRRSKKINMDELSEL</sequence>
<accession>A0A841RDT7</accession>
<dbReference type="NCBIfam" id="NF040882">
    <property type="entry name" value="cfpA_ASD"/>
    <property type="match status" value="1"/>
</dbReference>
<evidence type="ECO:0008006" key="5">
    <source>
        <dbReference type="Google" id="ProtNLM"/>
    </source>
</evidence>
<feature type="compositionally biased region" description="Basic and acidic residues" evidence="2">
    <location>
        <begin position="636"/>
        <end position="648"/>
    </location>
</feature>
<comment type="caution">
    <text evidence="3">The sequence shown here is derived from an EMBL/GenBank/DDBJ whole genome shotgun (WGS) entry which is preliminary data.</text>
</comment>
<evidence type="ECO:0000313" key="3">
    <source>
        <dbReference type="EMBL" id="MBB6480788.1"/>
    </source>
</evidence>
<feature type="region of interest" description="Disordered" evidence="2">
    <location>
        <begin position="631"/>
        <end position="663"/>
    </location>
</feature>
<protein>
    <recommendedName>
        <fullName evidence="5">Cytoplasmic filament protein A</fullName>
    </recommendedName>
</protein>
<keyword evidence="4" id="KW-1185">Reference proteome</keyword>
<dbReference type="AlphaFoldDB" id="A0A841RDT7"/>
<gene>
    <name evidence="3" type="ORF">HNR50_002461</name>
</gene>
<dbReference type="EMBL" id="JACHGJ010000004">
    <property type="protein sequence ID" value="MBB6480788.1"/>
    <property type="molecule type" value="Genomic_DNA"/>
</dbReference>
<evidence type="ECO:0000256" key="1">
    <source>
        <dbReference type="SAM" id="Coils"/>
    </source>
</evidence>
<dbReference type="RefSeq" id="WP_184747048.1">
    <property type="nucleotide sequence ID" value="NZ_JACHGJ010000004.1"/>
</dbReference>
<feature type="region of interest" description="Disordered" evidence="2">
    <location>
        <begin position="1"/>
        <end position="33"/>
    </location>
</feature>
<reference evidence="3 4" key="1">
    <citation type="submission" date="2020-08" db="EMBL/GenBank/DDBJ databases">
        <title>Genomic Encyclopedia of Type Strains, Phase IV (KMG-IV): sequencing the most valuable type-strain genomes for metagenomic binning, comparative biology and taxonomic classification.</title>
        <authorList>
            <person name="Goeker M."/>
        </authorList>
    </citation>
    <scope>NUCLEOTIDE SEQUENCE [LARGE SCALE GENOMIC DNA]</scope>
    <source>
        <strain evidence="3 4">DSM 2461</strain>
    </source>
</reference>
<organism evidence="3 4">
    <name type="scientific">Spirochaeta isovalerica</name>
    <dbReference type="NCBI Taxonomy" id="150"/>
    <lineage>
        <taxon>Bacteria</taxon>
        <taxon>Pseudomonadati</taxon>
        <taxon>Spirochaetota</taxon>
        <taxon>Spirochaetia</taxon>
        <taxon>Spirochaetales</taxon>
        <taxon>Spirochaetaceae</taxon>
        <taxon>Spirochaeta</taxon>
    </lineage>
</organism>
<evidence type="ECO:0000313" key="4">
    <source>
        <dbReference type="Proteomes" id="UP000587760"/>
    </source>
</evidence>
<proteinExistence type="predicted"/>
<dbReference type="InterPro" id="IPR053574">
    <property type="entry name" value="Cyto_Filament_Comp"/>
</dbReference>
<feature type="coiled-coil region" evidence="1">
    <location>
        <begin position="358"/>
        <end position="414"/>
    </location>
</feature>